<evidence type="ECO:0000313" key="9">
    <source>
        <dbReference type="Proteomes" id="UP000244090"/>
    </source>
</evidence>
<dbReference type="PANTHER" id="PTHR33406:SF12">
    <property type="entry name" value="BLR2997 PROTEIN"/>
    <property type="match status" value="1"/>
</dbReference>
<organism evidence="8 9">
    <name type="scientific">Kordia periserrulae</name>
    <dbReference type="NCBI Taxonomy" id="701523"/>
    <lineage>
        <taxon>Bacteria</taxon>
        <taxon>Pseudomonadati</taxon>
        <taxon>Bacteroidota</taxon>
        <taxon>Flavobacteriia</taxon>
        <taxon>Flavobacteriales</taxon>
        <taxon>Flavobacteriaceae</taxon>
        <taxon>Kordia</taxon>
    </lineage>
</organism>
<dbReference type="InterPro" id="IPR004869">
    <property type="entry name" value="MMPL_dom"/>
</dbReference>
<dbReference type="SUPFAM" id="SSF82866">
    <property type="entry name" value="Multidrug efflux transporter AcrB transmembrane domain"/>
    <property type="match status" value="2"/>
</dbReference>
<sequence length="808" mass="92200">MIKWINTRFWASVARLILRNRIIILTLVVGMTIFLGYQWKNMRFSYTEANLLPDNHPVNNEYNKFLGIFGEEGNLIILAVKDSSLFTPEKFNAWNRLSKRFYAKSEVSAVISTDNLKKLIKDDENQRFDLEDLVKGKIKTQEEAEAIRDELFQNLPFYKSLLFNEEGTIRTAVYLDKEIVNTATRKDFIYSEVLPIIEEFEAETGMDLRVSGMPYIRTLNSQNIVDEIGLFIGAALLITSLIFFFFFRSFRATFISMIVVIIGVMWSFGVIGLLNYEITVLTALIPPLIIVIGIPNCIFFINKYQQEVKKHGNQAKSLQRVISKIGNATLMTNMTTAAGFATFIITESKLLKEFGIVASINIIAIFILSLLIIPIIYSFMALPKKKHLHHLNKRWIGAFVSWMEKMVRHHRFAVYAVSVALLVVSIIGIYQIRISGSLIEDMPQRADFFKDIRFFEEEFDGIMPLEILIDTKNKNGVTKLPTLKRMERLEELIEETPELSQPMSIVSLAKYSRQAYFGGLAKNYSLPTSNENYWISSFAAKSKSEANLLASFVDSTGRYARITTFMKDIGTDRMERIEENLQNKINNTFPEKKYDVTMTGKALVFLKGTKYLVNNLIMSLSLAIFLISLFMAYLFRSFRMILISLVPNLLPLLITAGMMGFLGVPIKPSTILVFSIAFGISVDDTIHFLAKYRQELQSNHWRIRKSVYAALRETGVSMFYTSIVLFFGFSVFMISSFGGTVALGGLVSATLLFAMLANLLLLPSLLLSLERSIANKRVLKEPNFRILPEKPNRKLSDLVRRKNRNNKS</sequence>
<comment type="subcellular location">
    <subcellularLocation>
        <location evidence="1">Cell membrane</location>
        <topology evidence="1">Multi-pass membrane protein</topology>
    </subcellularLocation>
</comment>
<dbReference type="InterPro" id="IPR050545">
    <property type="entry name" value="Mycobact_MmpL"/>
</dbReference>
<keyword evidence="3 6" id="KW-0812">Transmembrane</keyword>
<comment type="caution">
    <text evidence="8">The sequence shown here is derived from an EMBL/GenBank/DDBJ whole genome shotgun (WGS) entry which is preliminary data.</text>
</comment>
<feature type="transmembrane region" description="Helical" evidence="6">
    <location>
        <begin position="642"/>
        <end position="664"/>
    </location>
</feature>
<feature type="transmembrane region" description="Helical" evidence="6">
    <location>
        <begin position="280"/>
        <end position="301"/>
    </location>
</feature>
<evidence type="ECO:0000256" key="3">
    <source>
        <dbReference type="ARBA" id="ARBA00022692"/>
    </source>
</evidence>
<accession>A0A2T6C6G8</accession>
<keyword evidence="4 6" id="KW-1133">Transmembrane helix</keyword>
<protein>
    <recommendedName>
        <fullName evidence="7">SSD domain-containing protein</fullName>
    </recommendedName>
</protein>
<evidence type="ECO:0000256" key="6">
    <source>
        <dbReference type="SAM" id="Phobius"/>
    </source>
</evidence>
<dbReference type="EMBL" id="QBKT01000001">
    <property type="protein sequence ID" value="PTX63921.1"/>
    <property type="molecule type" value="Genomic_DNA"/>
</dbReference>
<dbReference type="OrthoDB" id="9805018at2"/>
<feature type="domain" description="SSD" evidence="7">
    <location>
        <begin position="254"/>
        <end position="379"/>
    </location>
</feature>
<dbReference type="Proteomes" id="UP000244090">
    <property type="component" value="Unassembled WGS sequence"/>
</dbReference>
<dbReference type="PROSITE" id="PS50156">
    <property type="entry name" value="SSD"/>
    <property type="match status" value="2"/>
</dbReference>
<dbReference type="GO" id="GO:0005886">
    <property type="term" value="C:plasma membrane"/>
    <property type="evidence" value="ECO:0007669"/>
    <property type="project" value="UniProtKB-SubCell"/>
</dbReference>
<keyword evidence="5 6" id="KW-0472">Membrane</keyword>
<dbReference type="Gene3D" id="1.20.1640.10">
    <property type="entry name" value="Multidrug efflux transporter AcrB transmembrane domain"/>
    <property type="match status" value="2"/>
</dbReference>
<dbReference type="Pfam" id="PF03176">
    <property type="entry name" value="MMPL"/>
    <property type="match status" value="2"/>
</dbReference>
<evidence type="ECO:0000256" key="5">
    <source>
        <dbReference type="ARBA" id="ARBA00023136"/>
    </source>
</evidence>
<evidence type="ECO:0000313" key="8">
    <source>
        <dbReference type="EMBL" id="PTX63921.1"/>
    </source>
</evidence>
<evidence type="ECO:0000256" key="1">
    <source>
        <dbReference type="ARBA" id="ARBA00004651"/>
    </source>
</evidence>
<feature type="transmembrane region" description="Helical" evidence="6">
    <location>
        <begin position="711"/>
        <end position="735"/>
    </location>
</feature>
<reference evidence="8 9" key="1">
    <citation type="submission" date="2018-04" db="EMBL/GenBank/DDBJ databases">
        <title>Genomic Encyclopedia of Archaeal and Bacterial Type Strains, Phase II (KMG-II): from individual species to whole genera.</title>
        <authorList>
            <person name="Goeker M."/>
        </authorList>
    </citation>
    <scope>NUCLEOTIDE SEQUENCE [LARGE SCALE GENOMIC DNA]</scope>
    <source>
        <strain evidence="8 9">DSM 25731</strain>
    </source>
</reference>
<feature type="transmembrane region" description="Helical" evidence="6">
    <location>
        <begin position="670"/>
        <end position="690"/>
    </location>
</feature>
<dbReference type="PANTHER" id="PTHR33406">
    <property type="entry name" value="MEMBRANE PROTEIN MJ1562-RELATED"/>
    <property type="match status" value="1"/>
</dbReference>
<evidence type="ECO:0000259" key="7">
    <source>
        <dbReference type="PROSITE" id="PS50156"/>
    </source>
</evidence>
<dbReference type="RefSeq" id="WP_108113281.1">
    <property type="nucleotide sequence ID" value="NZ_QBKT01000001.1"/>
</dbReference>
<feature type="domain" description="SSD" evidence="7">
    <location>
        <begin position="642"/>
        <end position="768"/>
    </location>
</feature>
<name>A0A2T6C6G8_9FLAO</name>
<feature type="transmembrane region" description="Helical" evidence="6">
    <location>
        <begin position="254"/>
        <end position="274"/>
    </location>
</feature>
<keyword evidence="2" id="KW-1003">Cell membrane</keyword>
<feature type="transmembrane region" description="Helical" evidence="6">
    <location>
        <begin position="356"/>
        <end position="380"/>
    </location>
</feature>
<feature type="transmembrane region" description="Helical" evidence="6">
    <location>
        <begin position="412"/>
        <end position="432"/>
    </location>
</feature>
<dbReference type="AlphaFoldDB" id="A0A2T6C6G8"/>
<feature type="transmembrane region" description="Helical" evidence="6">
    <location>
        <begin position="321"/>
        <end position="344"/>
    </location>
</feature>
<proteinExistence type="predicted"/>
<feature type="transmembrane region" description="Helical" evidence="6">
    <location>
        <begin position="228"/>
        <end position="247"/>
    </location>
</feature>
<dbReference type="InterPro" id="IPR000731">
    <property type="entry name" value="SSD"/>
</dbReference>
<evidence type="ECO:0000256" key="2">
    <source>
        <dbReference type="ARBA" id="ARBA00022475"/>
    </source>
</evidence>
<feature type="transmembrane region" description="Helical" evidence="6">
    <location>
        <begin position="616"/>
        <end position="635"/>
    </location>
</feature>
<gene>
    <name evidence="8" type="ORF">C8N46_101530</name>
</gene>
<keyword evidence="9" id="KW-1185">Reference proteome</keyword>
<feature type="transmembrane region" description="Helical" evidence="6">
    <location>
        <begin position="741"/>
        <end position="767"/>
    </location>
</feature>
<evidence type="ECO:0000256" key="4">
    <source>
        <dbReference type="ARBA" id="ARBA00022989"/>
    </source>
</evidence>
<feature type="transmembrane region" description="Helical" evidence="6">
    <location>
        <begin position="21"/>
        <end position="39"/>
    </location>
</feature>